<reference evidence="2 3" key="1">
    <citation type="submission" date="2018-05" db="EMBL/GenBank/DDBJ databases">
        <title>Leucothrix arctica sp. nov., isolated from Arctic seawater.</title>
        <authorList>
            <person name="Choi A."/>
            <person name="Baek K."/>
        </authorList>
    </citation>
    <scope>NUCLEOTIDE SEQUENCE [LARGE SCALE GENOMIC DNA]</scope>
    <source>
        <strain evidence="2 3">JCM 18388</strain>
    </source>
</reference>
<dbReference type="Pfam" id="PF13817">
    <property type="entry name" value="DDE_Tnp_IS66_C"/>
    <property type="match status" value="1"/>
</dbReference>
<comment type="caution">
    <text evidence="2">The sequence shown here is derived from an EMBL/GenBank/DDBJ whole genome shotgun (WGS) entry which is preliminary data.</text>
</comment>
<protein>
    <submittedName>
        <fullName evidence="2">IS66 family transposase</fullName>
    </submittedName>
</protein>
<dbReference type="InterPro" id="IPR039552">
    <property type="entry name" value="IS66_C"/>
</dbReference>
<evidence type="ECO:0000313" key="2">
    <source>
        <dbReference type="EMBL" id="PWQ97832.1"/>
    </source>
</evidence>
<dbReference type="RefSeq" id="WP_146203462.1">
    <property type="nucleotide sequence ID" value="NZ_QGKM01000022.1"/>
</dbReference>
<keyword evidence="3" id="KW-1185">Reference proteome</keyword>
<accession>A0A317CND8</accession>
<dbReference type="Proteomes" id="UP000245539">
    <property type="component" value="Unassembled WGS sequence"/>
</dbReference>
<name>A0A317CND8_9GAMM</name>
<dbReference type="AlphaFoldDB" id="A0A317CND8"/>
<evidence type="ECO:0000259" key="1">
    <source>
        <dbReference type="Pfam" id="PF13817"/>
    </source>
</evidence>
<organism evidence="2 3">
    <name type="scientific">Leucothrix pacifica</name>
    <dbReference type="NCBI Taxonomy" id="1247513"/>
    <lineage>
        <taxon>Bacteria</taxon>
        <taxon>Pseudomonadati</taxon>
        <taxon>Pseudomonadota</taxon>
        <taxon>Gammaproteobacteria</taxon>
        <taxon>Thiotrichales</taxon>
        <taxon>Thiotrichaceae</taxon>
        <taxon>Leucothrix</taxon>
    </lineage>
</organism>
<dbReference type="EMBL" id="QGKM01000022">
    <property type="protein sequence ID" value="PWQ97832.1"/>
    <property type="molecule type" value="Genomic_DNA"/>
</dbReference>
<sequence>ANSQSGAKASANLYSLVETAKANGLNPYDYLKRLFEALPNAQRIEDYDALLPWNISKGE</sequence>
<evidence type="ECO:0000313" key="3">
    <source>
        <dbReference type="Proteomes" id="UP000245539"/>
    </source>
</evidence>
<proteinExistence type="predicted"/>
<feature type="domain" description="Transposase IS66 C-terminal" evidence="1">
    <location>
        <begin position="15"/>
        <end position="53"/>
    </location>
</feature>
<feature type="non-terminal residue" evidence="2">
    <location>
        <position position="1"/>
    </location>
</feature>
<dbReference type="OrthoDB" id="9800877at2"/>
<gene>
    <name evidence="2" type="ORF">DKW60_09580</name>
</gene>